<dbReference type="AlphaFoldDB" id="A0A4R4WSV5"/>
<keyword evidence="1" id="KW-0472">Membrane</keyword>
<name>A0A4R4WSV5_9ACTN</name>
<keyword evidence="1" id="KW-1133">Transmembrane helix</keyword>
<comment type="caution">
    <text evidence="2">The sequence shown here is derived from an EMBL/GenBank/DDBJ whole genome shotgun (WGS) entry which is preliminary data.</text>
</comment>
<reference evidence="2 3" key="1">
    <citation type="submission" date="2019-02" db="EMBL/GenBank/DDBJ databases">
        <title>Draft genome sequences of novel Actinobacteria.</title>
        <authorList>
            <person name="Sahin N."/>
            <person name="Ay H."/>
            <person name="Saygin H."/>
        </authorList>
    </citation>
    <scope>NUCLEOTIDE SEQUENCE [LARGE SCALE GENOMIC DNA]</scope>
    <source>
        <strain evidence="2 3">16K104</strain>
    </source>
</reference>
<evidence type="ECO:0000313" key="3">
    <source>
        <dbReference type="Proteomes" id="UP000295172"/>
    </source>
</evidence>
<sequence>MTARWATLTWLLAVGAGVAESVVGAVHAVGDGISLPALAAQLAVRALVYGGLFVVIDRYFRQGVPWSRCLLAGILGTVGLASLVHQPISWLAGNDLSALPWSLTFALTAILRTIHLSALLAALFLTFHPATTRWFHR</sequence>
<organism evidence="2 3">
    <name type="scientific">Kribbella turkmenica</name>
    <dbReference type="NCBI Taxonomy" id="2530375"/>
    <lineage>
        <taxon>Bacteria</taxon>
        <taxon>Bacillati</taxon>
        <taxon>Actinomycetota</taxon>
        <taxon>Actinomycetes</taxon>
        <taxon>Propionibacteriales</taxon>
        <taxon>Kribbellaceae</taxon>
        <taxon>Kribbella</taxon>
    </lineage>
</organism>
<protein>
    <submittedName>
        <fullName evidence="2">Uncharacterized protein</fullName>
    </submittedName>
</protein>
<feature type="transmembrane region" description="Helical" evidence="1">
    <location>
        <begin position="38"/>
        <end position="56"/>
    </location>
</feature>
<accession>A0A4R4WSV5</accession>
<keyword evidence="1" id="KW-0812">Transmembrane</keyword>
<dbReference type="Proteomes" id="UP000295172">
    <property type="component" value="Unassembled WGS sequence"/>
</dbReference>
<keyword evidence="3" id="KW-1185">Reference proteome</keyword>
<feature type="transmembrane region" description="Helical" evidence="1">
    <location>
        <begin position="105"/>
        <end position="127"/>
    </location>
</feature>
<proteinExistence type="predicted"/>
<evidence type="ECO:0000256" key="1">
    <source>
        <dbReference type="SAM" id="Phobius"/>
    </source>
</evidence>
<dbReference type="OrthoDB" id="4476959at2"/>
<feature type="transmembrane region" description="Helical" evidence="1">
    <location>
        <begin position="68"/>
        <end position="85"/>
    </location>
</feature>
<gene>
    <name evidence="2" type="ORF">E1218_22070</name>
</gene>
<evidence type="ECO:0000313" key="2">
    <source>
        <dbReference type="EMBL" id="TDD20664.1"/>
    </source>
</evidence>
<dbReference type="EMBL" id="SMKR01000100">
    <property type="protein sequence ID" value="TDD20664.1"/>
    <property type="molecule type" value="Genomic_DNA"/>
</dbReference>